<sequence length="401" mass="47177">MDHTRNRALEYRRIPTFGFNRDNLKKGDQNNMDQFYHKQKPVGSQRIEDRPNNSENFTPSLKNLENKENQGKISNQVEESLSRPKLLPPMFDNQKKKKFETLSEMKTKRLNEANPLHLEFSEENQWNITYSDRIIQRMFNKEQKYWVSLTDISRVQRESKFSKLRNAVVNYLTYFHLVFHIKDDHTLFKAVQIFDCYLSKTFVPRKKLQLIASACMMIAEKYEEVYPQCLDYYVKLSANTFTIKDLIKAEVTVSTALGHMYETYPSSYRFFCLFAKLLSLDEYVFYYGNFFLHLATYDYDCLEVKPSLLAAGAVILAKNTSKGLFSDGAAYTNDEIEIMFDSQTIPSDEEIKDAIVHITDILNHYVKTLGKFEKSPRLKKKNLYDKLAKKFSKINFRDKSQ</sequence>
<dbReference type="InterPro" id="IPR004367">
    <property type="entry name" value="Cyclin_C-dom"/>
</dbReference>
<feature type="domain" description="Cyclin-like" evidence="4">
    <location>
        <begin position="269"/>
        <end position="360"/>
    </location>
</feature>
<keyword evidence="1 2" id="KW-0195">Cyclin</keyword>
<dbReference type="CDD" id="cd20537">
    <property type="entry name" value="CYCLIN_CCNO-like_rpt2"/>
    <property type="match status" value="1"/>
</dbReference>
<feature type="domain" description="Cyclin C-terminal" evidence="5">
    <location>
        <begin position="265"/>
        <end position="393"/>
    </location>
</feature>
<dbReference type="InterPro" id="IPR039361">
    <property type="entry name" value="Cyclin"/>
</dbReference>
<evidence type="ECO:0000259" key="4">
    <source>
        <dbReference type="SMART" id="SM00385"/>
    </source>
</evidence>
<proteinExistence type="inferred from homology"/>
<gene>
    <name evidence="6" type="ORF">ECRASSUSDP1_LOCUS13031</name>
</gene>
<feature type="region of interest" description="Disordered" evidence="3">
    <location>
        <begin position="40"/>
        <end position="69"/>
    </location>
</feature>
<dbReference type="AlphaFoldDB" id="A0AAD1ULN8"/>
<dbReference type="SMART" id="SM01332">
    <property type="entry name" value="Cyclin_C"/>
    <property type="match status" value="1"/>
</dbReference>
<dbReference type="Proteomes" id="UP001295684">
    <property type="component" value="Unassembled WGS sequence"/>
</dbReference>
<dbReference type="InterPro" id="IPR013763">
    <property type="entry name" value="Cyclin-like_dom"/>
</dbReference>
<feature type="compositionally biased region" description="Polar residues" evidence="3">
    <location>
        <begin position="53"/>
        <end position="63"/>
    </location>
</feature>
<evidence type="ECO:0000313" key="6">
    <source>
        <dbReference type="EMBL" id="CAI2371706.1"/>
    </source>
</evidence>
<evidence type="ECO:0000256" key="1">
    <source>
        <dbReference type="ARBA" id="ARBA00023127"/>
    </source>
</evidence>
<evidence type="ECO:0000256" key="2">
    <source>
        <dbReference type="RuleBase" id="RU000383"/>
    </source>
</evidence>
<dbReference type="Pfam" id="PF00134">
    <property type="entry name" value="Cyclin_N"/>
    <property type="match status" value="1"/>
</dbReference>
<name>A0AAD1ULN8_EUPCR</name>
<protein>
    <submittedName>
        <fullName evidence="6">Uncharacterized protein</fullName>
    </submittedName>
</protein>
<comment type="similarity">
    <text evidence="2">Belongs to the cyclin family.</text>
</comment>
<dbReference type="Gene3D" id="1.10.472.10">
    <property type="entry name" value="Cyclin-like"/>
    <property type="match status" value="2"/>
</dbReference>
<dbReference type="EMBL" id="CAMPGE010012954">
    <property type="protein sequence ID" value="CAI2371706.1"/>
    <property type="molecule type" value="Genomic_DNA"/>
</dbReference>
<dbReference type="SUPFAM" id="SSF47954">
    <property type="entry name" value="Cyclin-like"/>
    <property type="match status" value="2"/>
</dbReference>
<keyword evidence="7" id="KW-1185">Reference proteome</keyword>
<dbReference type="InterPro" id="IPR006671">
    <property type="entry name" value="Cyclin_N"/>
</dbReference>
<comment type="caution">
    <text evidence="6">The sequence shown here is derived from an EMBL/GenBank/DDBJ whole genome shotgun (WGS) entry which is preliminary data.</text>
</comment>
<dbReference type="InterPro" id="IPR036915">
    <property type="entry name" value="Cyclin-like_sf"/>
</dbReference>
<evidence type="ECO:0000256" key="3">
    <source>
        <dbReference type="SAM" id="MobiDB-lite"/>
    </source>
</evidence>
<feature type="domain" description="Cyclin-like" evidence="4">
    <location>
        <begin position="170"/>
        <end position="255"/>
    </location>
</feature>
<accession>A0AAD1ULN8</accession>
<dbReference type="SMART" id="SM00385">
    <property type="entry name" value="CYCLIN"/>
    <property type="match status" value="2"/>
</dbReference>
<dbReference type="PANTHER" id="PTHR10177">
    <property type="entry name" value="CYCLINS"/>
    <property type="match status" value="1"/>
</dbReference>
<evidence type="ECO:0000313" key="7">
    <source>
        <dbReference type="Proteomes" id="UP001295684"/>
    </source>
</evidence>
<organism evidence="6 7">
    <name type="scientific">Euplotes crassus</name>
    <dbReference type="NCBI Taxonomy" id="5936"/>
    <lineage>
        <taxon>Eukaryota</taxon>
        <taxon>Sar</taxon>
        <taxon>Alveolata</taxon>
        <taxon>Ciliophora</taxon>
        <taxon>Intramacronucleata</taxon>
        <taxon>Spirotrichea</taxon>
        <taxon>Hypotrichia</taxon>
        <taxon>Euplotida</taxon>
        <taxon>Euplotidae</taxon>
        <taxon>Moneuplotes</taxon>
    </lineage>
</organism>
<reference evidence="6" key="1">
    <citation type="submission" date="2023-07" db="EMBL/GenBank/DDBJ databases">
        <authorList>
            <consortium name="AG Swart"/>
            <person name="Singh M."/>
            <person name="Singh A."/>
            <person name="Seah K."/>
            <person name="Emmerich C."/>
        </authorList>
    </citation>
    <scope>NUCLEOTIDE SEQUENCE</scope>
    <source>
        <strain evidence="6">DP1</strain>
    </source>
</reference>
<dbReference type="Pfam" id="PF02984">
    <property type="entry name" value="Cyclin_C"/>
    <property type="match status" value="1"/>
</dbReference>
<evidence type="ECO:0000259" key="5">
    <source>
        <dbReference type="SMART" id="SM01332"/>
    </source>
</evidence>